<feature type="transmembrane region" description="Helical" evidence="2">
    <location>
        <begin position="81"/>
        <end position="103"/>
    </location>
</feature>
<sequence length="271" mass="28486">MNQQYQPTQGHGSMEQTYHQAPELYTPGKEQTMGGAPFAPGQQQFTHGNGYNNGYPPPAVGYVPTTPSAPNSSGVKRSTCLALLAAIMILLAAVIGLSAGLGVSQRNLHTTQADLARATASPSAATTVFVTTTATRTPTSSTASASPTVDTSNITCPKSNNTLYTAESDSSKQFREYCGIDYSGDESQDVGSVKVTSMDACMDACAKQSNCTGAGWGYLEGDNGANHTCYMKSNLTNSHVADPTWAFGILLTGADSSSKKRSPMWRLNWGA</sequence>
<evidence type="ECO:0000313" key="4">
    <source>
        <dbReference type="EMBL" id="ROV93478.1"/>
    </source>
</evidence>
<dbReference type="OrthoDB" id="3499003at2759"/>
<keyword evidence="2" id="KW-0472">Membrane</keyword>
<feature type="region of interest" description="Disordered" evidence="1">
    <location>
        <begin position="26"/>
        <end position="53"/>
    </location>
</feature>
<gene>
    <name evidence="4" type="ORF">VSDG_06794</name>
</gene>
<dbReference type="AlphaFoldDB" id="A0A423VR78"/>
<accession>A0A423VR78</accession>
<keyword evidence="5" id="KW-1185">Reference proteome</keyword>
<dbReference type="Proteomes" id="UP000284375">
    <property type="component" value="Unassembled WGS sequence"/>
</dbReference>
<dbReference type="EMBL" id="LJZO01000032">
    <property type="protein sequence ID" value="ROV93478.1"/>
    <property type="molecule type" value="Genomic_DNA"/>
</dbReference>
<keyword evidence="2" id="KW-1133">Transmembrane helix</keyword>
<proteinExistence type="predicted"/>
<feature type="domain" description="Apple" evidence="3">
    <location>
        <begin position="181"/>
        <end position="232"/>
    </location>
</feature>
<evidence type="ECO:0000256" key="2">
    <source>
        <dbReference type="SAM" id="Phobius"/>
    </source>
</evidence>
<keyword evidence="2" id="KW-0812">Transmembrane</keyword>
<reference evidence="4 5" key="1">
    <citation type="submission" date="2015-09" db="EMBL/GenBank/DDBJ databases">
        <title>Host preference determinants of Valsa canker pathogens revealed by comparative genomics.</title>
        <authorList>
            <person name="Yin Z."/>
            <person name="Huang L."/>
        </authorList>
    </citation>
    <scope>NUCLEOTIDE SEQUENCE [LARGE SCALE GENOMIC DNA]</scope>
    <source>
        <strain evidence="4 5">YSFL</strain>
    </source>
</reference>
<dbReference type="InterPro" id="IPR003609">
    <property type="entry name" value="Pan_app"/>
</dbReference>
<comment type="caution">
    <text evidence="4">The sequence shown here is derived from an EMBL/GenBank/DDBJ whole genome shotgun (WGS) entry which is preliminary data.</text>
</comment>
<evidence type="ECO:0000259" key="3">
    <source>
        <dbReference type="Pfam" id="PF14295"/>
    </source>
</evidence>
<feature type="compositionally biased region" description="Polar residues" evidence="1">
    <location>
        <begin position="41"/>
        <end position="52"/>
    </location>
</feature>
<evidence type="ECO:0000313" key="5">
    <source>
        <dbReference type="Proteomes" id="UP000284375"/>
    </source>
</evidence>
<dbReference type="Pfam" id="PF14295">
    <property type="entry name" value="PAN_4"/>
    <property type="match status" value="1"/>
</dbReference>
<organism evidence="4 5">
    <name type="scientific">Cytospora chrysosperma</name>
    <name type="common">Cytospora canker fungus</name>
    <name type="synonym">Sphaeria chrysosperma</name>
    <dbReference type="NCBI Taxonomy" id="252740"/>
    <lineage>
        <taxon>Eukaryota</taxon>
        <taxon>Fungi</taxon>
        <taxon>Dikarya</taxon>
        <taxon>Ascomycota</taxon>
        <taxon>Pezizomycotina</taxon>
        <taxon>Sordariomycetes</taxon>
        <taxon>Sordariomycetidae</taxon>
        <taxon>Diaporthales</taxon>
        <taxon>Cytosporaceae</taxon>
        <taxon>Cytospora</taxon>
    </lineage>
</organism>
<protein>
    <recommendedName>
        <fullName evidence="3">Apple domain-containing protein</fullName>
    </recommendedName>
</protein>
<name>A0A423VR78_CYTCH</name>
<dbReference type="STRING" id="252740.A0A423VR78"/>
<evidence type="ECO:0000256" key="1">
    <source>
        <dbReference type="SAM" id="MobiDB-lite"/>
    </source>
</evidence>
<dbReference type="Gene3D" id="3.50.4.10">
    <property type="entry name" value="Hepatocyte Growth Factor"/>
    <property type="match status" value="1"/>
</dbReference>